<proteinExistence type="predicted"/>
<dbReference type="AlphaFoldDB" id="A0A2H3DQY6"/>
<evidence type="ECO:0008006" key="6">
    <source>
        <dbReference type="Google" id="ProtNLM"/>
    </source>
</evidence>
<evidence type="ECO:0000256" key="1">
    <source>
        <dbReference type="SAM" id="MobiDB-lite"/>
    </source>
</evidence>
<feature type="chain" id="PRO_5013675546" description="Solute carrier family 40 protein" evidence="3">
    <location>
        <begin position="23"/>
        <end position="369"/>
    </location>
</feature>
<dbReference type="OMA" id="FTWPLAN"/>
<name>A0A2H3DQY6_ARMGA</name>
<feature type="compositionally biased region" description="Polar residues" evidence="1">
    <location>
        <begin position="287"/>
        <end position="296"/>
    </location>
</feature>
<dbReference type="OrthoDB" id="5409995at2759"/>
<protein>
    <recommendedName>
        <fullName evidence="6">Solute carrier family 40 protein</fullName>
    </recommendedName>
</protein>
<sequence>MPRQRVATLLAMLFSSATHVHGFQRSVGSQDPQLKSAVDQCFTSNSSLSYAVGRCPDLIDCILDSITSAQSAGLSAGASISALLPTVLALVGASPIELMEIIFSSPLRAVAMCVFGIGLPSGLFRQLPPESVRRVSSSRMVTRLIHVRQRTTLRGVLGRILADLVILTLAGVMLWRTWLVGSITMVTFRCEYSWLLFCWPMACMGWLVIAVLGWLFVARDVSITFQEKEISWRDVLLLPYGLQPRQRRDEASADGILSLNLLGTEEMVDMNKRSPSIRHRTRPDVNSPASTMPLTSHPSSSVTVTFTMRWDGLWQWYEAALETLAVGIYLYGTIVLGSTLFLTGQQSIIYLVVTVLSLAASRIINSALI</sequence>
<keyword evidence="2" id="KW-0472">Membrane</keyword>
<feature type="signal peptide" evidence="3">
    <location>
        <begin position="1"/>
        <end position="22"/>
    </location>
</feature>
<keyword evidence="2" id="KW-0812">Transmembrane</keyword>
<keyword evidence="2" id="KW-1133">Transmembrane helix</keyword>
<dbReference type="InParanoid" id="A0A2H3DQY6"/>
<organism evidence="4 5">
    <name type="scientific">Armillaria gallica</name>
    <name type="common">Bulbous honey fungus</name>
    <name type="synonym">Armillaria bulbosa</name>
    <dbReference type="NCBI Taxonomy" id="47427"/>
    <lineage>
        <taxon>Eukaryota</taxon>
        <taxon>Fungi</taxon>
        <taxon>Dikarya</taxon>
        <taxon>Basidiomycota</taxon>
        <taxon>Agaricomycotina</taxon>
        <taxon>Agaricomycetes</taxon>
        <taxon>Agaricomycetidae</taxon>
        <taxon>Agaricales</taxon>
        <taxon>Marasmiineae</taxon>
        <taxon>Physalacriaceae</taxon>
        <taxon>Armillaria</taxon>
    </lineage>
</organism>
<accession>A0A2H3DQY6</accession>
<dbReference type="EMBL" id="KZ293655">
    <property type="protein sequence ID" value="PBK93882.1"/>
    <property type="molecule type" value="Genomic_DNA"/>
</dbReference>
<evidence type="ECO:0000256" key="3">
    <source>
        <dbReference type="SAM" id="SignalP"/>
    </source>
</evidence>
<feature type="transmembrane region" description="Helical" evidence="2">
    <location>
        <begin position="348"/>
        <end position="368"/>
    </location>
</feature>
<reference evidence="5" key="1">
    <citation type="journal article" date="2017" name="Nat. Ecol. Evol.">
        <title>Genome expansion and lineage-specific genetic innovations in the forest pathogenic fungi Armillaria.</title>
        <authorList>
            <person name="Sipos G."/>
            <person name="Prasanna A.N."/>
            <person name="Walter M.C."/>
            <person name="O'Connor E."/>
            <person name="Balint B."/>
            <person name="Krizsan K."/>
            <person name="Kiss B."/>
            <person name="Hess J."/>
            <person name="Varga T."/>
            <person name="Slot J."/>
            <person name="Riley R."/>
            <person name="Boka B."/>
            <person name="Rigling D."/>
            <person name="Barry K."/>
            <person name="Lee J."/>
            <person name="Mihaltcheva S."/>
            <person name="LaButti K."/>
            <person name="Lipzen A."/>
            <person name="Waldron R."/>
            <person name="Moloney N.M."/>
            <person name="Sperisen C."/>
            <person name="Kredics L."/>
            <person name="Vagvoelgyi C."/>
            <person name="Patrignani A."/>
            <person name="Fitzpatrick D."/>
            <person name="Nagy I."/>
            <person name="Doyle S."/>
            <person name="Anderson J.B."/>
            <person name="Grigoriev I.V."/>
            <person name="Gueldener U."/>
            <person name="Muensterkoetter M."/>
            <person name="Nagy L.G."/>
        </authorList>
    </citation>
    <scope>NUCLEOTIDE SEQUENCE [LARGE SCALE GENOMIC DNA]</scope>
    <source>
        <strain evidence="5">Ar21-2</strain>
    </source>
</reference>
<keyword evidence="3" id="KW-0732">Signal</keyword>
<feature type="region of interest" description="Disordered" evidence="1">
    <location>
        <begin position="276"/>
        <end position="296"/>
    </location>
</feature>
<gene>
    <name evidence="4" type="ORF">ARMGADRAFT_109067</name>
</gene>
<feature type="transmembrane region" description="Helical" evidence="2">
    <location>
        <begin position="156"/>
        <end position="174"/>
    </location>
</feature>
<evidence type="ECO:0000313" key="4">
    <source>
        <dbReference type="EMBL" id="PBK93882.1"/>
    </source>
</evidence>
<dbReference type="Proteomes" id="UP000217790">
    <property type="component" value="Unassembled WGS sequence"/>
</dbReference>
<evidence type="ECO:0000313" key="5">
    <source>
        <dbReference type="Proteomes" id="UP000217790"/>
    </source>
</evidence>
<evidence type="ECO:0000256" key="2">
    <source>
        <dbReference type="SAM" id="Phobius"/>
    </source>
</evidence>
<keyword evidence="5" id="KW-1185">Reference proteome</keyword>
<dbReference type="STRING" id="47427.A0A2H3DQY6"/>
<feature type="transmembrane region" description="Helical" evidence="2">
    <location>
        <begin position="319"/>
        <end position="342"/>
    </location>
</feature>
<feature type="transmembrane region" description="Helical" evidence="2">
    <location>
        <begin position="194"/>
        <end position="218"/>
    </location>
</feature>